<dbReference type="PANTHER" id="PTHR31669:SF305">
    <property type="entry name" value="PROTEIN FAR1-RELATED SEQUENCE"/>
    <property type="match status" value="1"/>
</dbReference>
<evidence type="ECO:0000313" key="3">
    <source>
        <dbReference type="Proteomes" id="UP000554482"/>
    </source>
</evidence>
<evidence type="ECO:0000256" key="1">
    <source>
        <dbReference type="RuleBase" id="RU367018"/>
    </source>
</evidence>
<comment type="caution">
    <text evidence="2">The sequence shown here is derived from an EMBL/GenBank/DDBJ whole genome shotgun (WGS) entry which is preliminary data.</text>
</comment>
<dbReference type="InterPro" id="IPR031052">
    <property type="entry name" value="FHY3/FAR1"/>
</dbReference>
<dbReference type="AlphaFoldDB" id="A0A7J6VZC3"/>
<dbReference type="OrthoDB" id="2402896at2759"/>
<dbReference type="GO" id="GO:0005634">
    <property type="term" value="C:nucleus"/>
    <property type="evidence" value="ECO:0007669"/>
    <property type="project" value="UniProtKB-SubCell"/>
</dbReference>
<dbReference type="Proteomes" id="UP000554482">
    <property type="component" value="Unassembled WGS sequence"/>
</dbReference>
<dbReference type="GO" id="GO:0006355">
    <property type="term" value="P:regulation of DNA-templated transcription"/>
    <property type="evidence" value="ECO:0007669"/>
    <property type="project" value="UniProtKB-UniRule"/>
</dbReference>
<keyword evidence="3" id="KW-1185">Reference proteome</keyword>
<organism evidence="2 3">
    <name type="scientific">Thalictrum thalictroides</name>
    <name type="common">Rue-anemone</name>
    <name type="synonym">Anemone thalictroides</name>
    <dbReference type="NCBI Taxonomy" id="46969"/>
    <lineage>
        <taxon>Eukaryota</taxon>
        <taxon>Viridiplantae</taxon>
        <taxon>Streptophyta</taxon>
        <taxon>Embryophyta</taxon>
        <taxon>Tracheophyta</taxon>
        <taxon>Spermatophyta</taxon>
        <taxon>Magnoliopsida</taxon>
        <taxon>Ranunculales</taxon>
        <taxon>Ranunculaceae</taxon>
        <taxon>Thalictroideae</taxon>
        <taxon>Thalictrum</taxon>
    </lineage>
</organism>
<proteinExistence type="inferred from homology"/>
<dbReference type="GO" id="GO:0008270">
    <property type="term" value="F:zinc ion binding"/>
    <property type="evidence" value="ECO:0007669"/>
    <property type="project" value="UniProtKB-UniRule"/>
</dbReference>
<sequence>MFNCFQEEVKATLELEAKLVNDDGKICIYEVFSYNGARTRRIEFVSSDNIVNFSRRKFEFNGLLCAHALKVLRIKNVQDLPSQYLLQRWKKDGVPDVVVDTAGNILKASMNLSLTVRYSELSDIRKNIVAKGSTSDTLSEIAKRGMKRVLGELESASEALQDNTTASLEIINENHNDDVQKFVIGHSIEETLHAPPRKKLKG</sequence>
<protein>
    <recommendedName>
        <fullName evidence="1">Protein FAR1-RELATED SEQUENCE</fullName>
    </recommendedName>
</protein>
<keyword evidence="1" id="KW-0479">Metal-binding</keyword>
<dbReference type="PANTHER" id="PTHR31669">
    <property type="entry name" value="PROTEIN FAR1-RELATED SEQUENCE 10-RELATED"/>
    <property type="match status" value="1"/>
</dbReference>
<accession>A0A7J6VZC3</accession>
<keyword evidence="1" id="KW-0863">Zinc-finger</keyword>
<comment type="subcellular location">
    <subcellularLocation>
        <location evidence="1">Nucleus</location>
    </subcellularLocation>
</comment>
<comment type="function">
    <text evidence="1">Putative transcription activator involved in regulating light control of development.</text>
</comment>
<comment type="similarity">
    <text evidence="1">Belongs to the FHY3/FAR1 family.</text>
</comment>
<dbReference type="EMBL" id="JABWDY010024449">
    <property type="protein sequence ID" value="KAF5190231.1"/>
    <property type="molecule type" value="Genomic_DNA"/>
</dbReference>
<name>A0A7J6VZC3_THATH</name>
<reference evidence="2 3" key="1">
    <citation type="submission" date="2020-06" db="EMBL/GenBank/DDBJ databases">
        <title>Transcriptomic and genomic resources for Thalictrum thalictroides and T. hernandezii: Facilitating candidate gene discovery in an emerging model plant lineage.</title>
        <authorList>
            <person name="Arias T."/>
            <person name="Riano-Pachon D.M."/>
            <person name="Di Stilio V.S."/>
        </authorList>
    </citation>
    <scope>NUCLEOTIDE SEQUENCE [LARGE SCALE GENOMIC DNA]</scope>
    <source>
        <strain evidence="3">cv. WT478/WT964</strain>
        <tissue evidence="2">Leaves</tissue>
    </source>
</reference>
<keyword evidence="1" id="KW-0539">Nucleus</keyword>
<gene>
    <name evidence="2" type="ORF">FRX31_020182</name>
</gene>
<evidence type="ECO:0000313" key="2">
    <source>
        <dbReference type="EMBL" id="KAF5190231.1"/>
    </source>
</evidence>
<keyword evidence="1" id="KW-0862">Zinc</keyword>